<accession>A0A7Z0BV04</accession>
<reference evidence="8 9" key="1">
    <citation type="submission" date="2020-07" db="EMBL/GenBank/DDBJ databases">
        <title>Genomic Encyclopedia of Type Strains, Phase IV (KMG-IV): sequencing the most valuable type-strain genomes for metagenomic binning, comparative biology and taxonomic classification.</title>
        <authorList>
            <person name="Goeker M."/>
        </authorList>
    </citation>
    <scope>NUCLEOTIDE SEQUENCE [LARGE SCALE GENOMIC DNA]</scope>
    <source>
        <strain evidence="8 9">DSM 29043</strain>
    </source>
</reference>
<dbReference type="InterPro" id="IPR011701">
    <property type="entry name" value="MFS"/>
</dbReference>
<name>A0A7Z0BV04_9SPHN</name>
<feature type="transmembrane region" description="Helical" evidence="6">
    <location>
        <begin position="141"/>
        <end position="165"/>
    </location>
</feature>
<evidence type="ECO:0000256" key="3">
    <source>
        <dbReference type="ARBA" id="ARBA00022692"/>
    </source>
</evidence>
<evidence type="ECO:0000256" key="4">
    <source>
        <dbReference type="ARBA" id="ARBA00022989"/>
    </source>
</evidence>
<evidence type="ECO:0000256" key="2">
    <source>
        <dbReference type="ARBA" id="ARBA00022448"/>
    </source>
</evidence>
<comment type="subcellular location">
    <subcellularLocation>
        <location evidence="1">Membrane</location>
        <topology evidence="1">Multi-pass membrane protein</topology>
    </subcellularLocation>
</comment>
<evidence type="ECO:0000256" key="5">
    <source>
        <dbReference type="ARBA" id="ARBA00023136"/>
    </source>
</evidence>
<dbReference type="InterPro" id="IPR036259">
    <property type="entry name" value="MFS_trans_sf"/>
</dbReference>
<keyword evidence="2" id="KW-0813">Transport</keyword>
<dbReference type="GO" id="GO:0016020">
    <property type="term" value="C:membrane"/>
    <property type="evidence" value="ECO:0007669"/>
    <property type="project" value="UniProtKB-SubCell"/>
</dbReference>
<feature type="transmembrane region" description="Helical" evidence="6">
    <location>
        <begin position="320"/>
        <end position="343"/>
    </location>
</feature>
<dbReference type="Pfam" id="PF07690">
    <property type="entry name" value="MFS_1"/>
    <property type="match status" value="1"/>
</dbReference>
<keyword evidence="9" id="KW-1185">Reference proteome</keyword>
<feature type="transmembrane region" description="Helical" evidence="6">
    <location>
        <begin position="263"/>
        <end position="282"/>
    </location>
</feature>
<feature type="transmembrane region" description="Helical" evidence="6">
    <location>
        <begin position="355"/>
        <end position="375"/>
    </location>
</feature>
<protein>
    <submittedName>
        <fullName evidence="8">MFS family permease</fullName>
    </submittedName>
</protein>
<feature type="transmembrane region" description="Helical" evidence="6">
    <location>
        <begin position="224"/>
        <end position="243"/>
    </location>
</feature>
<dbReference type="CDD" id="cd17328">
    <property type="entry name" value="MFS_spinster_like"/>
    <property type="match status" value="1"/>
</dbReference>
<feature type="transmembrane region" description="Helical" evidence="6">
    <location>
        <begin position="108"/>
        <end position="129"/>
    </location>
</feature>
<feature type="transmembrane region" description="Helical" evidence="6">
    <location>
        <begin position="395"/>
        <end position="413"/>
    </location>
</feature>
<evidence type="ECO:0000313" key="8">
    <source>
        <dbReference type="EMBL" id="NYH96799.1"/>
    </source>
</evidence>
<evidence type="ECO:0000313" key="9">
    <source>
        <dbReference type="Proteomes" id="UP000522081"/>
    </source>
</evidence>
<feature type="transmembrane region" description="Helical" evidence="6">
    <location>
        <begin position="54"/>
        <end position="75"/>
    </location>
</feature>
<sequence length="425" mass="44691">MATGTARDTAARPGVVLAMLLAVYIFNWIDRQILAILAAPIQADLDLTDGEMGLLGGISFALLYSTLAVPLAALADRTSRSWVITVSLVVWSGFTALCGLAQGFWQIFFARLGVGVGEAGGVAPSYAVISDYFPSEKRARALSVYALGVPVGSAAGVLAGGYIAATVDWRIAFFTVGLAGIVLAPLFKALVRDKPRAVPAQASPGLADHGLAATARLLARKPSFWLLSFGGAASSMLGYGIAFWLPSLLQRSFGLDLVETSQYFGALLLLGGVAGILAGGWLGDRLGARNKAWYGYVPAIAFVAATPLFALGIVAEDTALSFVLFLLPQALAYIWLGPVLSAIQHLVAPPARATASALFLLINNLIGLGGGIYALGAFSEFLMPIYGNEALRYSMLYSLVLYLVAGLLMALAGPRLRRDWVTEIT</sequence>
<feature type="transmembrane region" description="Helical" evidence="6">
    <location>
        <begin position="171"/>
        <end position="191"/>
    </location>
</feature>
<proteinExistence type="predicted"/>
<feature type="transmembrane region" description="Helical" evidence="6">
    <location>
        <begin position="12"/>
        <end position="29"/>
    </location>
</feature>
<feature type="domain" description="Major facilitator superfamily (MFS) profile" evidence="7">
    <location>
        <begin position="16"/>
        <end position="417"/>
    </location>
</feature>
<comment type="caution">
    <text evidence="8">The sequence shown here is derived from an EMBL/GenBank/DDBJ whole genome shotgun (WGS) entry which is preliminary data.</text>
</comment>
<evidence type="ECO:0000259" key="7">
    <source>
        <dbReference type="PROSITE" id="PS50850"/>
    </source>
</evidence>
<dbReference type="InterPro" id="IPR020846">
    <property type="entry name" value="MFS_dom"/>
</dbReference>
<dbReference type="Gene3D" id="1.20.1250.20">
    <property type="entry name" value="MFS general substrate transporter like domains"/>
    <property type="match status" value="2"/>
</dbReference>
<keyword evidence="5 6" id="KW-0472">Membrane</keyword>
<dbReference type="EMBL" id="JACBZF010000007">
    <property type="protein sequence ID" value="NYH96799.1"/>
    <property type="molecule type" value="Genomic_DNA"/>
</dbReference>
<dbReference type="PANTHER" id="PTHR23505">
    <property type="entry name" value="SPINSTER"/>
    <property type="match status" value="1"/>
</dbReference>
<keyword evidence="4 6" id="KW-1133">Transmembrane helix</keyword>
<dbReference type="Proteomes" id="UP000522081">
    <property type="component" value="Unassembled WGS sequence"/>
</dbReference>
<feature type="transmembrane region" description="Helical" evidence="6">
    <location>
        <begin position="82"/>
        <end position="102"/>
    </location>
</feature>
<keyword evidence="3 6" id="KW-0812">Transmembrane</keyword>
<organism evidence="8 9">
    <name type="scientific">Novosphingobium marinum</name>
    <dbReference type="NCBI Taxonomy" id="1514948"/>
    <lineage>
        <taxon>Bacteria</taxon>
        <taxon>Pseudomonadati</taxon>
        <taxon>Pseudomonadota</taxon>
        <taxon>Alphaproteobacteria</taxon>
        <taxon>Sphingomonadales</taxon>
        <taxon>Sphingomonadaceae</taxon>
        <taxon>Novosphingobium</taxon>
    </lineage>
</organism>
<dbReference type="GO" id="GO:0022857">
    <property type="term" value="F:transmembrane transporter activity"/>
    <property type="evidence" value="ECO:0007669"/>
    <property type="project" value="InterPro"/>
</dbReference>
<dbReference type="PANTHER" id="PTHR23505:SF79">
    <property type="entry name" value="PROTEIN SPINSTER"/>
    <property type="match status" value="1"/>
</dbReference>
<dbReference type="PROSITE" id="PS50850">
    <property type="entry name" value="MFS"/>
    <property type="match status" value="1"/>
</dbReference>
<dbReference type="SUPFAM" id="SSF103473">
    <property type="entry name" value="MFS general substrate transporter"/>
    <property type="match status" value="1"/>
</dbReference>
<dbReference type="InterPro" id="IPR044770">
    <property type="entry name" value="MFS_spinster-like"/>
</dbReference>
<gene>
    <name evidence="8" type="ORF">FHS75_003150</name>
</gene>
<feature type="transmembrane region" description="Helical" evidence="6">
    <location>
        <begin position="294"/>
        <end position="314"/>
    </location>
</feature>
<evidence type="ECO:0000256" key="1">
    <source>
        <dbReference type="ARBA" id="ARBA00004141"/>
    </source>
</evidence>
<dbReference type="RefSeq" id="WP_179408607.1">
    <property type="nucleotide sequence ID" value="NZ_BMGF01000008.1"/>
</dbReference>
<evidence type="ECO:0000256" key="6">
    <source>
        <dbReference type="SAM" id="Phobius"/>
    </source>
</evidence>
<dbReference type="AlphaFoldDB" id="A0A7Z0BV04"/>